<name>A0ABR0AZH6_9CRUS</name>
<sequence>MQPMLVVTQTVGGHVNLGSRIEKKPGNLDVTIHRGFHESCVHLQARVRADSLNFVRMGVDAGTMVQKEFLSLRRHGRPKRLPLAACGHFRYGPPHWRWLPVESDYLLVATKAQAYINGVSYPMTNRALTSAPCPAAGEQYPRYRLEVRLHQCGVPVALTPRSSTLARMASNTPRQPAW</sequence>
<accession>A0ABR0AZH6</accession>
<dbReference type="EMBL" id="JAOYFB010000039">
    <property type="protein sequence ID" value="KAK4030434.1"/>
    <property type="molecule type" value="Genomic_DNA"/>
</dbReference>
<organism evidence="1 2">
    <name type="scientific">Daphnia magna</name>
    <dbReference type="NCBI Taxonomy" id="35525"/>
    <lineage>
        <taxon>Eukaryota</taxon>
        <taxon>Metazoa</taxon>
        <taxon>Ecdysozoa</taxon>
        <taxon>Arthropoda</taxon>
        <taxon>Crustacea</taxon>
        <taxon>Branchiopoda</taxon>
        <taxon>Diplostraca</taxon>
        <taxon>Cladocera</taxon>
        <taxon>Anomopoda</taxon>
        <taxon>Daphniidae</taxon>
        <taxon>Daphnia</taxon>
    </lineage>
</organism>
<dbReference type="Proteomes" id="UP001234178">
    <property type="component" value="Unassembled WGS sequence"/>
</dbReference>
<reference evidence="1 2" key="1">
    <citation type="journal article" date="2023" name="Nucleic Acids Res.">
        <title>The hologenome of Daphnia magna reveals possible DNA methylation and microbiome-mediated evolution of the host genome.</title>
        <authorList>
            <person name="Chaturvedi A."/>
            <person name="Li X."/>
            <person name="Dhandapani V."/>
            <person name="Marshall H."/>
            <person name="Kissane S."/>
            <person name="Cuenca-Cambronero M."/>
            <person name="Asole G."/>
            <person name="Calvet F."/>
            <person name="Ruiz-Romero M."/>
            <person name="Marangio P."/>
            <person name="Guigo R."/>
            <person name="Rago D."/>
            <person name="Mirbahai L."/>
            <person name="Eastwood N."/>
            <person name="Colbourne J.K."/>
            <person name="Zhou J."/>
            <person name="Mallon E."/>
            <person name="Orsini L."/>
        </authorList>
    </citation>
    <scope>NUCLEOTIDE SEQUENCE [LARGE SCALE GENOMIC DNA]</scope>
    <source>
        <strain evidence="1">LRV0_1</strain>
    </source>
</reference>
<gene>
    <name evidence="1" type="ORF">OUZ56_023501</name>
</gene>
<evidence type="ECO:0000313" key="2">
    <source>
        <dbReference type="Proteomes" id="UP001234178"/>
    </source>
</evidence>
<protein>
    <submittedName>
        <fullName evidence="1">Uncharacterized protein</fullName>
    </submittedName>
</protein>
<comment type="caution">
    <text evidence="1">The sequence shown here is derived from an EMBL/GenBank/DDBJ whole genome shotgun (WGS) entry which is preliminary data.</text>
</comment>
<evidence type="ECO:0000313" key="1">
    <source>
        <dbReference type="EMBL" id="KAK4030434.1"/>
    </source>
</evidence>
<keyword evidence="2" id="KW-1185">Reference proteome</keyword>
<proteinExistence type="predicted"/>